<comment type="caution">
    <text evidence="11">The sequence shown here is derived from an EMBL/GenBank/DDBJ whole genome shotgun (WGS) entry which is preliminary data.</text>
</comment>
<evidence type="ECO:0000256" key="3">
    <source>
        <dbReference type="ARBA" id="ARBA00022475"/>
    </source>
</evidence>
<evidence type="ECO:0000256" key="6">
    <source>
        <dbReference type="ARBA" id="ARBA00023136"/>
    </source>
</evidence>
<evidence type="ECO:0000256" key="4">
    <source>
        <dbReference type="ARBA" id="ARBA00022692"/>
    </source>
</evidence>
<proteinExistence type="inferred from homology"/>
<dbReference type="SUPFAM" id="SSF82689">
    <property type="entry name" value="Mechanosensitive channel protein MscS (YggB), C-terminal domain"/>
    <property type="match status" value="1"/>
</dbReference>
<dbReference type="InterPro" id="IPR049278">
    <property type="entry name" value="MS_channel_C"/>
</dbReference>
<dbReference type="InterPro" id="IPR023408">
    <property type="entry name" value="MscS_beta-dom_sf"/>
</dbReference>
<feature type="domain" description="Mechanosensitive ion channel MscS" evidence="9">
    <location>
        <begin position="181"/>
        <end position="245"/>
    </location>
</feature>
<evidence type="ECO:0000259" key="10">
    <source>
        <dbReference type="Pfam" id="PF21082"/>
    </source>
</evidence>
<evidence type="ECO:0000256" key="8">
    <source>
        <dbReference type="SAM" id="Phobius"/>
    </source>
</evidence>
<evidence type="ECO:0000256" key="5">
    <source>
        <dbReference type="ARBA" id="ARBA00022989"/>
    </source>
</evidence>
<evidence type="ECO:0000313" key="12">
    <source>
        <dbReference type="Proteomes" id="UP000321497"/>
    </source>
</evidence>
<dbReference type="InterPro" id="IPR006685">
    <property type="entry name" value="MscS_channel_2nd"/>
</dbReference>
<name>A0A5C6YVS8_9FLAO</name>
<evidence type="ECO:0000313" key="11">
    <source>
        <dbReference type="EMBL" id="TXD71698.1"/>
    </source>
</evidence>
<dbReference type="InterPro" id="IPR011066">
    <property type="entry name" value="MscS_channel_C_sf"/>
</dbReference>
<gene>
    <name evidence="11" type="ORF">ESU54_15635</name>
</gene>
<evidence type="ECO:0000256" key="7">
    <source>
        <dbReference type="SAM" id="MobiDB-lite"/>
    </source>
</evidence>
<dbReference type="Proteomes" id="UP000321497">
    <property type="component" value="Unassembled WGS sequence"/>
</dbReference>
<comment type="similarity">
    <text evidence="2">Belongs to the MscS (TC 1.A.23) family.</text>
</comment>
<dbReference type="Gene3D" id="2.30.30.60">
    <property type="match status" value="1"/>
</dbReference>
<dbReference type="OrthoDB" id="9809206at2"/>
<feature type="transmembrane region" description="Helical" evidence="8">
    <location>
        <begin position="12"/>
        <end position="37"/>
    </location>
</feature>
<dbReference type="Pfam" id="PF21082">
    <property type="entry name" value="MS_channel_3rd"/>
    <property type="match status" value="1"/>
</dbReference>
<dbReference type="SUPFAM" id="SSF50182">
    <property type="entry name" value="Sm-like ribonucleoproteins"/>
    <property type="match status" value="1"/>
</dbReference>
<dbReference type="InterPro" id="IPR010920">
    <property type="entry name" value="LSM_dom_sf"/>
</dbReference>
<comment type="subcellular location">
    <subcellularLocation>
        <location evidence="1">Cell membrane</location>
        <topology evidence="1">Multi-pass membrane protein</topology>
    </subcellularLocation>
</comment>
<keyword evidence="3" id="KW-1003">Cell membrane</keyword>
<feature type="transmembrane region" description="Helical" evidence="8">
    <location>
        <begin position="88"/>
        <end position="111"/>
    </location>
</feature>
<keyword evidence="6 8" id="KW-0472">Membrane</keyword>
<feature type="region of interest" description="Disordered" evidence="7">
    <location>
        <begin position="358"/>
        <end position="379"/>
    </location>
</feature>
<dbReference type="RefSeq" id="WP_111845387.1">
    <property type="nucleotide sequence ID" value="NZ_UEGI01000017.1"/>
</dbReference>
<organism evidence="11 12">
    <name type="scientific">Aequorivita antarctica</name>
    <dbReference type="NCBI Taxonomy" id="153266"/>
    <lineage>
        <taxon>Bacteria</taxon>
        <taxon>Pseudomonadati</taxon>
        <taxon>Bacteroidota</taxon>
        <taxon>Flavobacteriia</taxon>
        <taxon>Flavobacteriales</taxon>
        <taxon>Flavobacteriaceae</taxon>
        <taxon>Aequorivita</taxon>
    </lineage>
</organism>
<sequence>MIEIFETYKSDIIYALIVVCSVFALQFLTNLLHKWLLKQEKKKYPNENPKAVNWVKRILNALWLVLGLILLSFLFVNEEKYAALQHNFKLILYLGIVAIATIVGAASTNIWFRMSIIRKIQNLEDPTSFKFLRYVAIIGIYITGILFALLAFPSLKGVAQTALGGAGVIALIAGVASQEALANLVGGVFIISFKPFRIGDIIRITDSMVGTVVDITLRHTVIRNYDNKMIIIPNAIINKEKLINYDLGEMKICERIEIGISYDSNIDLAKKIMQEECEKHPYIMDNRSATDILDAKPVVRTALISLNESSITIRAWAWARNYTESFDMRCDLLESIKKRFDNEGIEIPFPYRTIVMKKEKESEERQNDEKETIKKETNK</sequence>
<dbReference type="Pfam" id="PF00924">
    <property type="entry name" value="MS_channel_2nd"/>
    <property type="match status" value="1"/>
</dbReference>
<protein>
    <submittedName>
        <fullName evidence="11">Mechanosensitive ion channel family protein</fullName>
    </submittedName>
</protein>
<dbReference type="PANTHER" id="PTHR30221:SF1">
    <property type="entry name" value="SMALL-CONDUCTANCE MECHANOSENSITIVE CHANNEL"/>
    <property type="match status" value="1"/>
</dbReference>
<dbReference type="GO" id="GO:0008381">
    <property type="term" value="F:mechanosensitive monoatomic ion channel activity"/>
    <property type="evidence" value="ECO:0007669"/>
    <property type="project" value="InterPro"/>
</dbReference>
<feature type="domain" description="Mechanosensitive ion channel MscS C-terminal" evidence="10">
    <location>
        <begin position="256"/>
        <end position="347"/>
    </location>
</feature>
<dbReference type="PANTHER" id="PTHR30221">
    <property type="entry name" value="SMALL-CONDUCTANCE MECHANOSENSITIVE CHANNEL"/>
    <property type="match status" value="1"/>
</dbReference>
<evidence type="ECO:0000256" key="1">
    <source>
        <dbReference type="ARBA" id="ARBA00004651"/>
    </source>
</evidence>
<evidence type="ECO:0000259" key="9">
    <source>
        <dbReference type="Pfam" id="PF00924"/>
    </source>
</evidence>
<dbReference type="Gene3D" id="3.30.70.100">
    <property type="match status" value="1"/>
</dbReference>
<feature type="transmembrane region" description="Helical" evidence="8">
    <location>
        <begin position="131"/>
        <end position="152"/>
    </location>
</feature>
<dbReference type="AlphaFoldDB" id="A0A5C6YVS8"/>
<keyword evidence="12" id="KW-1185">Reference proteome</keyword>
<accession>A0A5C6YVS8</accession>
<reference evidence="11 12" key="1">
    <citation type="submission" date="2019-08" db="EMBL/GenBank/DDBJ databases">
        <title>Genome of Aequorivita antarctica SW49 (type strain).</title>
        <authorList>
            <person name="Bowman J.P."/>
        </authorList>
    </citation>
    <scope>NUCLEOTIDE SEQUENCE [LARGE SCALE GENOMIC DNA]</scope>
    <source>
        <strain evidence="11 12">SW49</strain>
    </source>
</reference>
<dbReference type="GO" id="GO:0005886">
    <property type="term" value="C:plasma membrane"/>
    <property type="evidence" value="ECO:0007669"/>
    <property type="project" value="UniProtKB-SubCell"/>
</dbReference>
<feature type="transmembrane region" description="Helical" evidence="8">
    <location>
        <begin position="58"/>
        <end position="76"/>
    </location>
</feature>
<evidence type="ECO:0000256" key="2">
    <source>
        <dbReference type="ARBA" id="ARBA00008017"/>
    </source>
</evidence>
<keyword evidence="5 8" id="KW-1133">Transmembrane helix</keyword>
<feature type="transmembrane region" description="Helical" evidence="8">
    <location>
        <begin position="164"/>
        <end position="193"/>
    </location>
</feature>
<dbReference type="EMBL" id="VORT01000014">
    <property type="protein sequence ID" value="TXD71698.1"/>
    <property type="molecule type" value="Genomic_DNA"/>
</dbReference>
<dbReference type="Gene3D" id="1.10.287.1260">
    <property type="match status" value="1"/>
</dbReference>
<keyword evidence="4 8" id="KW-0812">Transmembrane</keyword>
<dbReference type="InterPro" id="IPR045275">
    <property type="entry name" value="MscS_archaea/bacteria_type"/>
</dbReference>